<dbReference type="RefSeq" id="WP_013491263.1">
    <property type="nucleotide sequence ID" value="NC_014830.1"/>
</dbReference>
<dbReference type="InterPro" id="IPR010982">
    <property type="entry name" value="Lambda_DNA-bd_dom_sf"/>
</dbReference>
<dbReference type="AlphaFoldDB" id="E6S838"/>
<name>E6S838_INTC7</name>
<dbReference type="Pfam" id="PF01381">
    <property type="entry name" value="HTH_3"/>
    <property type="match status" value="1"/>
</dbReference>
<dbReference type="PROSITE" id="PS50943">
    <property type="entry name" value="HTH_CROC1"/>
    <property type="match status" value="1"/>
</dbReference>
<dbReference type="InterPro" id="IPR001387">
    <property type="entry name" value="Cro/C1-type_HTH"/>
</dbReference>
<dbReference type="eggNOG" id="COG1396">
    <property type="taxonomic scope" value="Bacteria"/>
</dbReference>
<dbReference type="Proteomes" id="UP000008914">
    <property type="component" value="Chromosome"/>
</dbReference>
<protein>
    <submittedName>
        <fullName evidence="3">Helix-turn-helix domain protein</fullName>
    </submittedName>
</protein>
<evidence type="ECO:0000259" key="2">
    <source>
        <dbReference type="PROSITE" id="PS50943"/>
    </source>
</evidence>
<sequence length="199" mass="22259">MNPAFDASAHVTRARRRADLSQRELAARLGVSQSVVNRWEGGSPMSVNRLVTILALAGLRLCVVDGSGRQVDPTPSDVVRDNAGRRFPSHLDVDPPERVPAERVLMPRRDRPDPRGWYRLRDKRDARRLSEGAPTDHPTVSGELSRRLDEVRRQRLRARARAREEALPECECLDGCFELACLPGCSCQCEPDRSSGRVS</sequence>
<feature type="domain" description="HTH cro/C1-type" evidence="2">
    <location>
        <begin position="11"/>
        <end position="42"/>
    </location>
</feature>
<proteinExistence type="predicted"/>
<dbReference type="SUPFAM" id="SSF47413">
    <property type="entry name" value="lambda repressor-like DNA-binding domains"/>
    <property type="match status" value="1"/>
</dbReference>
<feature type="compositionally biased region" description="Basic and acidic residues" evidence="1">
    <location>
        <begin position="78"/>
        <end position="96"/>
    </location>
</feature>
<keyword evidence="4" id="KW-1185">Reference proteome</keyword>
<dbReference type="OrthoDB" id="3383514at2"/>
<evidence type="ECO:0000313" key="4">
    <source>
        <dbReference type="Proteomes" id="UP000008914"/>
    </source>
</evidence>
<accession>E6S838</accession>
<evidence type="ECO:0000256" key="1">
    <source>
        <dbReference type="SAM" id="MobiDB-lite"/>
    </source>
</evidence>
<evidence type="ECO:0000313" key="3">
    <source>
        <dbReference type="EMBL" id="ADU46942.1"/>
    </source>
</evidence>
<dbReference type="SMART" id="SM00530">
    <property type="entry name" value="HTH_XRE"/>
    <property type="match status" value="1"/>
</dbReference>
<dbReference type="STRING" id="710696.Intca_0393"/>
<feature type="region of interest" description="Disordered" evidence="1">
    <location>
        <begin position="70"/>
        <end position="96"/>
    </location>
</feature>
<dbReference type="KEGG" id="ica:Intca_0393"/>
<dbReference type="HOGENOM" id="CLU_1292850_0_0_11"/>
<gene>
    <name evidence="3" type="ordered locus">Intca_0393</name>
</gene>
<dbReference type="Gene3D" id="1.10.260.40">
    <property type="entry name" value="lambda repressor-like DNA-binding domains"/>
    <property type="match status" value="1"/>
</dbReference>
<dbReference type="GO" id="GO:0003677">
    <property type="term" value="F:DNA binding"/>
    <property type="evidence" value="ECO:0007669"/>
    <property type="project" value="InterPro"/>
</dbReference>
<reference evidence="3 4" key="1">
    <citation type="journal article" date="2010" name="Stand. Genomic Sci.">
        <title>Complete genome sequence of Intrasporangium calvum type strain (7 KIP).</title>
        <authorList>
            <person name="Del Rio T.G."/>
            <person name="Chertkov O."/>
            <person name="Yasawong M."/>
            <person name="Lucas S."/>
            <person name="Deshpande S."/>
            <person name="Cheng J.F."/>
            <person name="Detter C."/>
            <person name="Tapia R."/>
            <person name="Han C."/>
            <person name="Goodwin L."/>
            <person name="Pitluck S."/>
            <person name="Liolios K."/>
            <person name="Ivanova N."/>
            <person name="Mavromatis K."/>
            <person name="Pati A."/>
            <person name="Chen A."/>
            <person name="Palaniappan K."/>
            <person name="Land M."/>
            <person name="Hauser L."/>
            <person name="Chang Y.J."/>
            <person name="Jeffries C.D."/>
            <person name="Rohde M."/>
            <person name="Pukall R."/>
            <person name="Sikorski J."/>
            <person name="Goker M."/>
            <person name="Woyke T."/>
            <person name="Bristow J."/>
            <person name="Eisen J.A."/>
            <person name="Markowitz V."/>
            <person name="Hugenholtz P."/>
            <person name="Kyrpides N.C."/>
            <person name="Klenk H.P."/>
            <person name="Lapidus A."/>
        </authorList>
    </citation>
    <scope>NUCLEOTIDE SEQUENCE [LARGE SCALE GENOMIC DNA]</scope>
    <source>
        <strain evidence="4">ATCC 23552 / DSM 43043 / JCM 3097 / NBRC 12989 / 7 KIP</strain>
    </source>
</reference>
<organism evidence="3 4">
    <name type="scientific">Intrasporangium calvum (strain ATCC 23552 / DSM 43043 / JCM 3097 / NBRC 12989 / NCIMB 10167 / NRRL B-3866 / 7 KIP)</name>
    <dbReference type="NCBI Taxonomy" id="710696"/>
    <lineage>
        <taxon>Bacteria</taxon>
        <taxon>Bacillati</taxon>
        <taxon>Actinomycetota</taxon>
        <taxon>Actinomycetes</taxon>
        <taxon>Micrococcales</taxon>
        <taxon>Intrasporangiaceae</taxon>
        <taxon>Intrasporangium</taxon>
    </lineage>
</organism>
<dbReference type="EMBL" id="CP002343">
    <property type="protein sequence ID" value="ADU46942.1"/>
    <property type="molecule type" value="Genomic_DNA"/>
</dbReference>
<dbReference type="CDD" id="cd00093">
    <property type="entry name" value="HTH_XRE"/>
    <property type="match status" value="1"/>
</dbReference>